<reference evidence="9 10" key="1">
    <citation type="journal article" date="2016" name="Proc. Natl. Acad. Sci. U.S.A.">
        <title>Comparative genomics of biotechnologically important yeasts.</title>
        <authorList>
            <person name="Riley R."/>
            <person name="Haridas S."/>
            <person name="Wolfe K.H."/>
            <person name="Lopes M.R."/>
            <person name="Hittinger C.T."/>
            <person name="Goeker M."/>
            <person name="Salamov A.A."/>
            <person name="Wisecaver J.H."/>
            <person name="Long T.M."/>
            <person name="Calvey C.H."/>
            <person name="Aerts A.L."/>
            <person name="Barry K.W."/>
            <person name="Choi C."/>
            <person name="Clum A."/>
            <person name="Coughlan A.Y."/>
            <person name="Deshpande S."/>
            <person name="Douglass A.P."/>
            <person name="Hanson S.J."/>
            <person name="Klenk H.-P."/>
            <person name="LaButti K.M."/>
            <person name="Lapidus A."/>
            <person name="Lindquist E.A."/>
            <person name="Lipzen A.M."/>
            <person name="Meier-Kolthoff J.P."/>
            <person name="Ohm R.A."/>
            <person name="Otillar R.P."/>
            <person name="Pangilinan J.L."/>
            <person name="Peng Y."/>
            <person name="Rokas A."/>
            <person name="Rosa C.A."/>
            <person name="Scheuner C."/>
            <person name="Sibirny A.A."/>
            <person name="Slot J.C."/>
            <person name="Stielow J.B."/>
            <person name="Sun H."/>
            <person name="Kurtzman C.P."/>
            <person name="Blackwell M."/>
            <person name="Grigoriev I.V."/>
            <person name="Jeffries T.W."/>
        </authorList>
    </citation>
    <scope>NUCLEOTIDE SEQUENCE [LARGE SCALE GENOMIC DNA]</scope>
    <source>
        <strain evidence="10">ATCC 58044 / CBS 1984 / NCYC 433 / NRRL Y-366-8</strain>
    </source>
</reference>
<keyword evidence="4 8" id="KW-0812">Transmembrane</keyword>
<dbReference type="GO" id="GO:0005886">
    <property type="term" value="C:plasma membrane"/>
    <property type="evidence" value="ECO:0007669"/>
    <property type="project" value="TreeGrafter"/>
</dbReference>
<evidence type="ECO:0000256" key="3">
    <source>
        <dbReference type="ARBA" id="ARBA00022448"/>
    </source>
</evidence>
<feature type="transmembrane region" description="Helical" evidence="8">
    <location>
        <begin position="112"/>
        <end position="131"/>
    </location>
</feature>
<comment type="similarity">
    <text evidence="2">Belongs to the major facilitator superfamily.</text>
</comment>
<keyword evidence="5 8" id="KW-1133">Transmembrane helix</keyword>
<dbReference type="FunFam" id="1.20.1250.20:FF:000197">
    <property type="entry name" value="Siderophore iron transporter 1"/>
    <property type="match status" value="1"/>
</dbReference>
<feature type="transmembrane region" description="Helical" evidence="8">
    <location>
        <begin position="397"/>
        <end position="420"/>
    </location>
</feature>
<dbReference type="RefSeq" id="XP_019036238.1">
    <property type="nucleotide sequence ID" value="XM_019180592.1"/>
</dbReference>
<evidence type="ECO:0000256" key="2">
    <source>
        <dbReference type="ARBA" id="ARBA00008335"/>
    </source>
</evidence>
<evidence type="ECO:0000256" key="1">
    <source>
        <dbReference type="ARBA" id="ARBA00004127"/>
    </source>
</evidence>
<dbReference type="STRING" id="683960.A0A1E3NV05"/>
<name>A0A1E3NV05_WICAA</name>
<keyword evidence="6" id="KW-0406">Ion transport</keyword>
<keyword evidence="7 8" id="KW-0472">Membrane</keyword>
<evidence type="ECO:0000313" key="9">
    <source>
        <dbReference type="EMBL" id="ODQ57031.1"/>
    </source>
</evidence>
<feature type="non-terminal residue" evidence="9">
    <location>
        <position position="1"/>
    </location>
</feature>
<protein>
    <recommendedName>
        <fullName evidence="11">Major facilitator superfamily (MFS) profile domain-containing protein</fullName>
    </recommendedName>
</protein>
<dbReference type="GO" id="GO:0005774">
    <property type="term" value="C:vacuolar membrane"/>
    <property type="evidence" value="ECO:0007669"/>
    <property type="project" value="TreeGrafter"/>
</dbReference>
<dbReference type="Proteomes" id="UP000094112">
    <property type="component" value="Unassembled WGS sequence"/>
</dbReference>
<feature type="transmembrane region" description="Helical" evidence="8">
    <location>
        <begin position="511"/>
        <end position="530"/>
    </location>
</feature>
<evidence type="ECO:0000256" key="5">
    <source>
        <dbReference type="ARBA" id="ARBA00022989"/>
    </source>
</evidence>
<gene>
    <name evidence="9" type="ORF">WICANDRAFT_14037</name>
</gene>
<keyword evidence="3" id="KW-0813">Transport</keyword>
<dbReference type="EMBL" id="KV454214">
    <property type="protein sequence ID" value="ODQ57031.1"/>
    <property type="molecule type" value="Genomic_DNA"/>
</dbReference>
<dbReference type="OrthoDB" id="2241241at2759"/>
<feature type="transmembrane region" description="Helical" evidence="8">
    <location>
        <begin position="348"/>
        <end position="365"/>
    </location>
</feature>
<dbReference type="GO" id="GO:0005768">
    <property type="term" value="C:endosome"/>
    <property type="evidence" value="ECO:0007669"/>
    <property type="project" value="EnsemblFungi"/>
</dbReference>
<feature type="transmembrane region" description="Helical" evidence="8">
    <location>
        <begin position="81"/>
        <end position="100"/>
    </location>
</feature>
<evidence type="ECO:0008006" key="11">
    <source>
        <dbReference type="Google" id="ProtNLM"/>
    </source>
</evidence>
<comment type="subcellular location">
    <subcellularLocation>
        <location evidence="1">Endomembrane system</location>
        <topology evidence="1">Multi-pass membrane protein</topology>
    </subcellularLocation>
</comment>
<dbReference type="GeneID" id="30197838"/>
<proteinExistence type="inferred from homology"/>
<dbReference type="Gene3D" id="1.20.1250.20">
    <property type="entry name" value="MFS general substrate transporter like domains"/>
    <property type="match status" value="2"/>
</dbReference>
<dbReference type="GO" id="GO:0015344">
    <property type="term" value="F:siderophore uptake transmembrane transporter activity"/>
    <property type="evidence" value="ECO:0007669"/>
    <property type="project" value="EnsemblFungi"/>
</dbReference>
<evidence type="ECO:0000313" key="10">
    <source>
        <dbReference type="Proteomes" id="UP000094112"/>
    </source>
</evidence>
<keyword evidence="10" id="KW-1185">Reference proteome</keyword>
<feature type="transmembrane region" description="Helical" evidence="8">
    <location>
        <begin position="178"/>
        <end position="200"/>
    </location>
</feature>
<feature type="non-terminal residue" evidence="9">
    <location>
        <position position="542"/>
    </location>
</feature>
<dbReference type="Pfam" id="PF00083">
    <property type="entry name" value="Sugar_tr"/>
    <property type="match status" value="1"/>
</dbReference>
<feature type="transmembrane region" description="Helical" evidence="8">
    <location>
        <begin position="55"/>
        <end position="74"/>
    </location>
</feature>
<organism evidence="9 10">
    <name type="scientific">Wickerhamomyces anomalus (strain ATCC 58044 / CBS 1984 / NCYC 433 / NRRL Y-366-8)</name>
    <name type="common">Yeast</name>
    <name type="synonym">Hansenula anomala</name>
    <dbReference type="NCBI Taxonomy" id="683960"/>
    <lineage>
        <taxon>Eukaryota</taxon>
        <taxon>Fungi</taxon>
        <taxon>Dikarya</taxon>
        <taxon>Ascomycota</taxon>
        <taxon>Saccharomycotina</taxon>
        <taxon>Saccharomycetes</taxon>
        <taxon>Phaffomycetales</taxon>
        <taxon>Wickerhamomycetaceae</taxon>
        <taxon>Wickerhamomyces</taxon>
    </lineage>
</organism>
<sequence length="542" mass="59753">GVLKIEAYAKHYQHPIYKALVYFSIFLIAYCYGLDSSVRSVNLAYAQSSYKTHSLLSTVNCIQAVIAAAGQLAFARVSDVFGRLVMIIFTVVFYVVGTVIESQATNVQKFAAGAVFYSLGLTSLSLILEVISSDFSNLNWRVLASFVVASPFIINTWVSGNVQTAVGGLNWKFGIGMWAFILPLSCIPLVLCMLHMRWLAKKNGDLDRIKEQSQTQLQKLGWKDFMVETFFWDLDIIGLVLVVLVFGLILVPFTLGGGLKSEWKHAKIIVPEVLGWCVALPLFILWESKYSRVPIIPGYLFKDRGIYAALAIAILINFIWYQQGDYMYTVLVVANNESVKSATRITQLYSFVSVIVGLCVGLTITKIRKLKALIVFGTSMWLLAMGLLIHFRGGDAASHSGIIGSLCLLGLAAGFTTYLAQCSIQTCVNHQHMAGVLATYLASYSIGTSIGSAVSGALWTNILPKELAKRLDDSTLIALAYGSPFKFIATYTWETAERQAVVHAYRHIQKILCTVGTCFCVLLICFGLLLRDHKLQSVVAVE</sequence>
<evidence type="ECO:0000256" key="4">
    <source>
        <dbReference type="ARBA" id="ARBA00022692"/>
    </source>
</evidence>
<dbReference type="InterPro" id="IPR005828">
    <property type="entry name" value="MFS_sugar_transport-like"/>
</dbReference>
<feature type="transmembrane region" description="Helical" evidence="8">
    <location>
        <begin position="16"/>
        <end position="35"/>
    </location>
</feature>
<dbReference type="AlphaFoldDB" id="A0A1E3NV05"/>
<evidence type="ECO:0000256" key="7">
    <source>
        <dbReference type="ARBA" id="ARBA00023136"/>
    </source>
</evidence>
<feature type="transmembrane region" description="Helical" evidence="8">
    <location>
        <begin position="441"/>
        <end position="462"/>
    </location>
</feature>
<dbReference type="InterPro" id="IPR036259">
    <property type="entry name" value="MFS_trans_sf"/>
</dbReference>
<accession>A0A1E3NV05</accession>
<feature type="transmembrane region" description="Helical" evidence="8">
    <location>
        <begin position="372"/>
        <end position="391"/>
    </location>
</feature>
<dbReference type="GO" id="GO:0015891">
    <property type="term" value="P:siderophore transport"/>
    <property type="evidence" value="ECO:0007669"/>
    <property type="project" value="EnsemblFungi"/>
</dbReference>
<feature type="transmembrane region" description="Helical" evidence="8">
    <location>
        <begin position="138"/>
        <end position="158"/>
    </location>
</feature>
<evidence type="ECO:0000256" key="8">
    <source>
        <dbReference type="SAM" id="Phobius"/>
    </source>
</evidence>
<feature type="transmembrane region" description="Helical" evidence="8">
    <location>
        <begin position="306"/>
        <end position="323"/>
    </location>
</feature>
<dbReference type="PANTHER" id="PTHR23501:SF92">
    <property type="entry name" value="GLUTATHIONE EXCHANGER 1-RELATED"/>
    <property type="match status" value="1"/>
</dbReference>
<feature type="transmembrane region" description="Helical" evidence="8">
    <location>
        <begin position="236"/>
        <end position="256"/>
    </location>
</feature>
<evidence type="ECO:0000256" key="6">
    <source>
        <dbReference type="ARBA" id="ARBA00023065"/>
    </source>
</evidence>
<feature type="transmembrane region" description="Helical" evidence="8">
    <location>
        <begin position="268"/>
        <end position="286"/>
    </location>
</feature>
<dbReference type="SUPFAM" id="SSF103473">
    <property type="entry name" value="MFS general substrate transporter"/>
    <property type="match status" value="1"/>
</dbReference>
<dbReference type="PANTHER" id="PTHR23501">
    <property type="entry name" value="MAJOR FACILITATOR SUPERFAMILY"/>
    <property type="match status" value="1"/>
</dbReference>